<dbReference type="HOGENOM" id="CLU_2021429_0_0_2"/>
<dbReference type="Proteomes" id="UP000001169">
    <property type="component" value="Chromosome I"/>
</dbReference>
<reference evidence="2 3" key="1">
    <citation type="journal article" date="2004" name="Genome Res.">
        <title>Genome sequence of Haloarcula marismortui: a halophilic archaeon from the Dead Sea.</title>
        <authorList>
            <person name="Baliga N.S."/>
            <person name="Bonneau R."/>
            <person name="Facciotti M.T."/>
            <person name="Pan M."/>
            <person name="Glusman G."/>
            <person name="Deutsch E.W."/>
            <person name="Shannon P."/>
            <person name="Chiu Y."/>
            <person name="Weng R.S."/>
            <person name="Gan R.R."/>
            <person name="Hung P."/>
            <person name="Date S.V."/>
            <person name="Marcotte E."/>
            <person name="Hood L."/>
            <person name="Ng W.V."/>
        </authorList>
    </citation>
    <scope>NUCLEOTIDE SEQUENCE [LARGE SCALE GENOMIC DNA]</scope>
    <source>
        <strain evidence="3">ATCC 43049 / DSM 3752 / JCM 8966 / VKM B-1809</strain>
    </source>
</reference>
<evidence type="ECO:0000313" key="3">
    <source>
        <dbReference type="Proteomes" id="UP000001169"/>
    </source>
</evidence>
<dbReference type="PATRIC" id="fig|272569.17.peg.2510"/>
<accession>Q5V175</accession>
<gene>
    <name evidence="2" type="ordered locus">rrnAC1842</name>
</gene>
<evidence type="ECO:0000313" key="2">
    <source>
        <dbReference type="EMBL" id="AAV46728.1"/>
    </source>
</evidence>
<sequence>MPCPRRPMADSDQVKAALSALADGNGDSDDGDKSIRAADREDDSSTGRIGAHETGGNADYRTVIERATRATDDLDEAVAFVETLGVGQLEAAVAQAEHEVSGLADEGRAALRAFRRYRDAAAGPSDGS</sequence>
<evidence type="ECO:0000256" key="1">
    <source>
        <dbReference type="SAM" id="MobiDB-lite"/>
    </source>
</evidence>
<organism evidence="2 3">
    <name type="scientific">Haloarcula marismortui (strain ATCC 43049 / DSM 3752 / JCM 8966 / VKM B-1809)</name>
    <name type="common">Halobacterium marismortui</name>
    <dbReference type="NCBI Taxonomy" id="272569"/>
    <lineage>
        <taxon>Archaea</taxon>
        <taxon>Methanobacteriati</taxon>
        <taxon>Methanobacteriota</taxon>
        <taxon>Stenosarchaea group</taxon>
        <taxon>Halobacteria</taxon>
        <taxon>Halobacteriales</taxon>
        <taxon>Haloarculaceae</taxon>
        <taxon>Haloarcula</taxon>
    </lineage>
</organism>
<name>Q5V175_HALMA</name>
<dbReference type="EMBL" id="AY596297">
    <property type="protein sequence ID" value="AAV46728.1"/>
    <property type="molecule type" value="Genomic_DNA"/>
</dbReference>
<feature type="region of interest" description="Disordered" evidence="1">
    <location>
        <begin position="20"/>
        <end position="57"/>
    </location>
</feature>
<keyword evidence="3" id="KW-1185">Reference proteome</keyword>
<dbReference type="AlphaFoldDB" id="Q5V175"/>
<dbReference type="KEGG" id="hma:rrnAC1842"/>
<dbReference type="PaxDb" id="272569-rrnAC1842"/>
<dbReference type="eggNOG" id="arCOG11342">
    <property type="taxonomic scope" value="Archaea"/>
</dbReference>
<dbReference type="EnsemblBacteria" id="AAV46728">
    <property type="protein sequence ID" value="AAV46728"/>
    <property type="gene ID" value="rrnAC1842"/>
</dbReference>
<proteinExistence type="predicted"/>
<protein>
    <submittedName>
        <fullName evidence="2">Uncharacterized protein</fullName>
    </submittedName>
</protein>
<dbReference type="InterPro" id="IPR058272">
    <property type="entry name" value="DUF7966"/>
</dbReference>
<dbReference type="Pfam" id="PF25920">
    <property type="entry name" value="DUF7966"/>
    <property type="match status" value="1"/>
</dbReference>
<feature type="compositionally biased region" description="Basic and acidic residues" evidence="1">
    <location>
        <begin position="31"/>
        <end position="45"/>
    </location>
</feature>
<dbReference type="STRING" id="272569.rrnAC1842"/>